<evidence type="ECO:0000256" key="8">
    <source>
        <dbReference type="ARBA" id="ARBA00068659"/>
    </source>
</evidence>
<keyword evidence="4 9" id="KW-0521">NADP</keyword>
<name>A0A239D220_9BACT</name>
<dbReference type="OrthoDB" id="110209at2"/>
<comment type="miscellaneous">
    <text evidence="9">During catalysis, the active site Cys acts as a nucleophile attacking the alpha-carbonyl group of tRNA-bound glutamate with the formation of a thioester intermediate between enzyme and glutamate, and the concomitant release of tRNA(Glu). The thioester intermediate is finally reduced by direct hydride transfer from NADPH, to form the product GSA.</text>
</comment>
<dbReference type="RefSeq" id="WP_089275549.1">
    <property type="nucleotide sequence ID" value="NZ_FZOC01000010.1"/>
</dbReference>
<dbReference type="FunFam" id="3.40.50.720:FF:000031">
    <property type="entry name" value="Glutamyl-tRNA reductase"/>
    <property type="match status" value="1"/>
</dbReference>
<dbReference type="SUPFAM" id="SSF51735">
    <property type="entry name" value="NAD(P)-binding Rossmann-fold domains"/>
    <property type="match status" value="1"/>
</dbReference>
<organism evidence="19 20">
    <name type="scientific">Humidesulfovibrio mexicanus</name>
    <dbReference type="NCBI Taxonomy" id="147047"/>
    <lineage>
        <taxon>Bacteria</taxon>
        <taxon>Pseudomonadati</taxon>
        <taxon>Thermodesulfobacteriota</taxon>
        <taxon>Desulfovibrionia</taxon>
        <taxon>Desulfovibrionales</taxon>
        <taxon>Desulfovibrionaceae</taxon>
        <taxon>Humidesulfovibrio</taxon>
    </lineage>
</organism>
<feature type="site" description="Important for activity" evidence="9 13">
    <location>
        <position position="103"/>
    </location>
</feature>
<feature type="active site" description="Nucleophile" evidence="9 10">
    <location>
        <position position="50"/>
    </location>
</feature>
<dbReference type="Pfam" id="PF00745">
    <property type="entry name" value="GlutR_dimer"/>
    <property type="match status" value="1"/>
</dbReference>
<dbReference type="AlphaFoldDB" id="A0A239D220"/>
<feature type="domain" description="Glutamyl-tRNA reductase N-terminal" evidence="18">
    <location>
        <begin position="8"/>
        <end position="160"/>
    </location>
</feature>
<keyword evidence="20" id="KW-1185">Reference proteome</keyword>
<dbReference type="PANTHER" id="PTHR43013">
    <property type="entry name" value="GLUTAMYL-TRNA REDUCTASE"/>
    <property type="match status" value="1"/>
</dbReference>
<dbReference type="GO" id="GO:0019353">
    <property type="term" value="P:protoporphyrinogen IX biosynthetic process from glutamate"/>
    <property type="evidence" value="ECO:0007669"/>
    <property type="project" value="TreeGrafter"/>
</dbReference>
<dbReference type="HAMAP" id="MF_00087">
    <property type="entry name" value="Glu_tRNA_reductase"/>
    <property type="match status" value="1"/>
</dbReference>
<comment type="domain">
    <text evidence="9">Possesses an unusual extended V-shaped dimeric structure with each monomer consisting of three distinct domains arranged along a curved 'spinal' alpha-helix. The N-terminal catalytic domain specifically recognizes the glutamate moiety of the substrate. The second domain is the NADPH-binding domain, and the third C-terminal domain is responsible for dimerization.</text>
</comment>
<feature type="region of interest" description="Disordered" evidence="15">
    <location>
        <begin position="430"/>
        <end position="462"/>
    </location>
</feature>
<accession>A0A239D220</accession>
<dbReference type="InterPro" id="IPR018214">
    <property type="entry name" value="GluRdtase_CS"/>
</dbReference>
<dbReference type="InterPro" id="IPR000343">
    <property type="entry name" value="4pyrrol_synth_GluRdtase"/>
</dbReference>
<evidence type="ECO:0000313" key="20">
    <source>
        <dbReference type="Proteomes" id="UP000198324"/>
    </source>
</evidence>
<keyword evidence="6 9" id="KW-0627">Porphyrin biosynthesis</keyword>
<feature type="domain" description="Quinate/shikimate 5-dehydrogenase/glutamyl-tRNA reductase" evidence="17">
    <location>
        <begin position="175"/>
        <end position="310"/>
    </location>
</feature>
<evidence type="ECO:0000259" key="18">
    <source>
        <dbReference type="Pfam" id="PF05201"/>
    </source>
</evidence>
<dbReference type="PROSITE" id="PS00747">
    <property type="entry name" value="GLUTR"/>
    <property type="match status" value="1"/>
</dbReference>
<comment type="similarity">
    <text evidence="2 9 14">Belongs to the glutamyl-tRNA reductase family.</text>
</comment>
<evidence type="ECO:0000256" key="14">
    <source>
        <dbReference type="RuleBase" id="RU000584"/>
    </source>
</evidence>
<dbReference type="GO" id="GO:0008883">
    <property type="term" value="F:glutamyl-tRNA reductase activity"/>
    <property type="evidence" value="ECO:0007669"/>
    <property type="project" value="UniProtKB-UniRule"/>
</dbReference>
<gene>
    <name evidence="9" type="primary">hemA</name>
    <name evidence="19" type="ORF">SAMN04488503_0047</name>
</gene>
<evidence type="ECO:0000256" key="11">
    <source>
        <dbReference type="PIRSR" id="PIRSR000445-2"/>
    </source>
</evidence>
<evidence type="ECO:0000256" key="12">
    <source>
        <dbReference type="PIRSR" id="PIRSR000445-3"/>
    </source>
</evidence>
<dbReference type="PIRSF" id="PIRSF000445">
    <property type="entry name" value="4pyrrol_synth_GluRdtase"/>
    <property type="match status" value="1"/>
</dbReference>
<evidence type="ECO:0000256" key="2">
    <source>
        <dbReference type="ARBA" id="ARBA00005916"/>
    </source>
</evidence>
<dbReference type="Pfam" id="PF05201">
    <property type="entry name" value="GlutR_N"/>
    <property type="match status" value="1"/>
</dbReference>
<feature type="compositionally biased region" description="Basic and acidic residues" evidence="15">
    <location>
        <begin position="433"/>
        <end position="462"/>
    </location>
</feature>
<evidence type="ECO:0000259" key="16">
    <source>
        <dbReference type="Pfam" id="PF00745"/>
    </source>
</evidence>
<evidence type="ECO:0000256" key="3">
    <source>
        <dbReference type="ARBA" id="ARBA00012970"/>
    </source>
</evidence>
<comment type="catalytic activity">
    <reaction evidence="7 9 14">
        <text>(S)-4-amino-5-oxopentanoate + tRNA(Glu) + NADP(+) = L-glutamyl-tRNA(Glu) + NADPH + H(+)</text>
        <dbReference type="Rhea" id="RHEA:12344"/>
        <dbReference type="Rhea" id="RHEA-COMP:9663"/>
        <dbReference type="Rhea" id="RHEA-COMP:9680"/>
        <dbReference type="ChEBI" id="CHEBI:15378"/>
        <dbReference type="ChEBI" id="CHEBI:57501"/>
        <dbReference type="ChEBI" id="CHEBI:57783"/>
        <dbReference type="ChEBI" id="CHEBI:58349"/>
        <dbReference type="ChEBI" id="CHEBI:78442"/>
        <dbReference type="ChEBI" id="CHEBI:78520"/>
        <dbReference type="EC" id="1.2.1.70"/>
    </reaction>
</comment>
<dbReference type="CDD" id="cd05213">
    <property type="entry name" value="NAD_bind_Glutamyl_tRNA_reduct"/>
    <property type="match status" value="1"/>
</dbReference>
<dbReference type="SUPFAM" id="SSF69742">
    <property type="entry name" value="Glutamyl tRNA-reductase catalytic, N-terminal domain"/>
    <property type="match status" value="1"/>
</dbReference>
<proteinExistence type="inferred from homology"/>
<evidence type="ECO:0000256" key="9">
    <source>
        <dbReference type="HAMAP-Rule" id="MF_00087"/>
    </source>
</evidence>
<evidence type="ECO:0000256" key="7">
    <source>
        <dbReference type="ARBA" id="ARBA00047464"/>
    </source>
</evidence>
<dbReference type="FunFam" id="3.30.460.30:FF:000001">
    <property type="entry name" value="Glutamyl-tRNA reductase"/>
    <property type="match status" value="1"/>
</dbReference>
<evidence type="ECO:0000256" key="1">
    <source>
        <dbReference type="ARBA" id="ARBA00005059"/>
    </source>
</evidence>
<evidence type="ECO:0000256" key="4">
    <source>
        <dbReference type="ARBA" id="ARBA00022857"/>
    </source>
</evidence>
<evidence type="ECO:0000256" key="5">
    <source>
        <dbReference type="ARBA" id="ARBA00023002"/>
    </source>
</evidence>
<feature type="binding site" evidence="9 11">
    <location>
        <begin position="49"/>
        <end position="52"/>
    </location>
    <ligand>
        <name>substrate</name>
    </ligand>
</feature>
<dbReference type="SUPFAM" id="SSF69075">
    <property type="entry name" value="Glutamyl tRNA-reductase dimerization domain"/>
    <property type="match status" value="1"/>
</dbReference>
<feature type="binding site" evidence="9 11">
    <location>
        <position position="124"/>
    </location>
    <ligand>
        <name>substrate</name>
    </ligand>
</feature>
<dbReference type="InterPro" id="IPR036453">
    <property type="entry name" value="GluRdtase_dimer_dom_sf"/>
</dbReference>
<dbReference type="InterPro" id="IPR036343">
    <property type="entry name" value="GluRdtase_N_sf"/>
</dbReference>
<dbReference type="InterPro" id="IPR015895">
    <property type="entry name" value="4pyrrol_synth_GluRdtase_N"/>
</dbReference>
<dbReference type="Gene3D" id="3.40.50.720">
    <property type="entry name" value="NAD(P)-binding Rossmann-like Domain"/>
    <property type="match status" value="1"/>
</dbReference>
<comment type="subunit">
    <text evidence="9">Homodimer.</text>
</comment>
<dbReference type="UniPathway" id="UPA00251">
    <property type="reaction ID" value="UER00316"/>
</dbReference>
<dbReference type="InterPro" id="IPR015896">
    <property type="entry name" value="4pyrrol_synth_GluRdtase_dimer"/>
</dbReference>
<dbReference type="EMBL" id="FZOC01000010">
    <property type="protein sequence ID" value="SNS25653.1"/>
    <property type="molecule type" value="Genomic_DNA"/>
</dbReference>
<dbReference type="Gene3D" id="3.30.460.30">
    <property type="entry name" value="Glutamyl-tRNA reductase, N-terminal domain"/>
    <property type="match status" value="1"/>
</dbReference>
<evidence type="ECO:0000256" key="15">
    <source>
        <dbReference type="SAM" id="MobiDB-lite"/>
    </source>
</evidence>
<dbReference type="PANTHER" id="PTHR43013:SF1">
    <property type="entry name" value="GLUTAMYL-TRNA REDUCTASE"/>
    <property type="match status" value="1"/>
</dbReference>
<evidence type="ECO:0000256" key="6">
    <source>
        <dbReference type="ARBA" id="ARBA00023244"/>
    </source>
</evidence>
<dbReference type="EC" id="1.2.1.70" evidence="3 9"/>
<sequence>MDKNIFLVGLNHRSAGVDVREKFALTNVADFELSLLESCPVREALALSTCNRVEILVVADAARSGNEDLGEAVLAHWAATCKGPLEVLRTHTYRHQGLDAVSHLFCVAASLDSMIMGEPQILGQLKNSYRKAVETGTARVVVNRLLHKSFSVAKRVRTETAIASSAVSISYAAVELAKKIFGELSGKTAMLIGAGEMAELAATHLLASGIDKLFICNRTYARAQELAKTMRGEAVFFEDMVQRLTGVDIVISSTGSPTAIIRAKDIREVLKKRRNRAMFFIDIAVPRDIDPDVNSLDNVYLYDIDDLKEVVEENISARKGEAVKARAIVNLETEAFAAWMKSLALQPTITDLLARAEDVGARELAKTLKRLGPVDDDTRQALEVLVASVGRKLLHEPICFLKRRTREEGSADRFIDMTRRIFNLDGDPVNPDAHLDRRGDETPLDCECCRDDESDRDSTGKQ</sequence>
<feature type="binding site" evidence="9 11">
    <location>
        <begin position="118"/>
        <end position="120"/>
    </location>
    <ligand>
        <name>substrate</name>
    </ligand>
</feature>
<evidence type="ECO:0000256" key="10">
    <source>
        <dbReference type="PIRSR" id="PIRSR000445-1"/>
    </source>
</evidence>
<dbReference type="NCBIfam" id="TIGR01035">
    <property type="entry name" value="hemA"/>
    <property type="match status" value="1"/>
</dbReference>
<dbReference type="GO" id="GO:0050661">
    <property type="term" value="F:NADP binding"/>
    <property type="evidence" value="ECO:0007669"/>
    <property type="project" value="InterPro"/>
</dbReference>
<comment type="function">
    <text evidence="9">Catalyzes the NADPH-dependent reduction of glutamyl-tRNA(Glu) to glutamate 1-semialdehyde (GSA).</text>
</comment>
<keyword evidence="5 9" id="KW-0560">Oxidoreductase</keyword>
<feature type="domain" description="Tetrapyrrole biosynthesis glutamyl-tRNA reductase dimerisation" evidence="16">
    <location>
        <begin position="324"/>
        <end position="424"/>
    </location>
</feature>
<dbReference type="InterPro" id="IPR006151">
    <property type="entry name" value="Shikm_DH/Glu-tRNA_Rdtase"/>
</dbReference>
<evidence type="ECO:0000256" key="13">
    <source>
        <dbReference type="PIRSR" id="PIRSR000445-4"/>
    </source>
</evidence>
<dbReference type="Proteomes" id="UP000198324">
    <property type="component" value="Unassembled WGS sequence"/>
</dbReference>
<comment type="pathway">
    <text evidence="1 9 14">Porphyrin-containing compound metabolism; protoporphyrin-IX biosynthesis; 5-aminolevulinate from L-glutamyl-tRNA(Glu): step 1/2.</text>
</comment>
<feature type="binding site" evidence="9 11">
    <location>
        <position position="113"/>
    </location>
    <ligand>
        <name>substrate</name>
    </ligand>
</feature>
<reference evidence="19 20" key="1">
    <citation type="submission" date="2017-06" db="EMBL/GenBank/DDBJ databases">
        <authorList>
            <person name="Kim H.J."/>
            <person name="Triplett B.A."/>
        </authorList>
    </citation>
    <scope>NUCLEOTIDE SEQUENCE [LARGE SCALE GENOMIC DNA]</scope>
    <source>
        <strain evidence="19 20">DSM 13116</strain>
    </source>
</reference>
<evidence type="ECO:0000313" key="19">
    <source>
        <dbReference type="EMBL" id="SNS25653.1"/>
    </source>
</evidence>
<protein>
    <recommendedName>
        <fullName evidence="8 9">Glutamyl-tRNA reductase</fullName>
        <shortName evidence="9">GluTR</shortName>
        <ecNumber evidence="3 9">1.2.1.70</ecNumber>
    </recommendedName>
</protein>
<dbReference type="Pfam" id="PF01488">
    <property type="entry name" value="Shikimate_DH"/>
    <property type="match status" value="1"/>
</dbReference>
<dbReference type="InterPro" id="IPR036291">
    <property type="entry name" value="NAD(P)-bd_dom_sf"/>
</dbReference>
<evidence type="ECO:0000259" key="17">
    <source>
        <dbReference type="Pfam" id="PF01488"/>
    </source>
</evidence>
<feature type="binding site" evidence="9 12">
    <location>
        <begin position="193"/>
        <end position="198"/>
    </location>
    <ligand>
        <name>NADP(+)</name>
        <dbReference type="ChEBI" id="CHEBI:58349"/>
    </ligand>
</feature>